<protein>
    <submittedName>
        <fullName evidence="2">Uncharacterized protein</fullName>
    </submittedName>
</protein>
<name>A0A845STJ6_9FIRM</name>
<feature type="transmembrane region" description="Helical" evidence="1">
    <location>
        <begin position="24"/>
        <end position="45"/>
    </location>
</feature>
<evidence type="ECO:0000313" key="2">
    <source>
        <dbReference type="EMBL" id="NDO37750.1"/>
    </source>
</evidence>
<keyword evidence="1" id="KW-0472">Membrane</keyword>
<dbReference type="RefSeq" id="WP_162220232.1">
    <property type="nucleotide sequence ID" value="NZ_VIQT01000002.1"/>
</dbReference>
<sequence length="181" mass="20486">MFQQIEPNQSSTPETIPRFFRDRAIGWCILAAALLGVSAVFTWATNTGSTFILPAGVAAILCLFQGVRLLYIAKKKGYFVLRLRCTEIRSLNFFENLPKLIAGPASNSTSHGSKQVTFETETGQKVFFVYEQSRKFIQGAKYDFYFYTPQNGEAITADMLENLKIDHSIVSEEIRHEDIRL</sequence>
<reference evidence="2 3" key="1">
    <citation type="submission" date="2019-06" db="EMBL/GenBank/DDBJ databases">
        <title>Draft genome sequences of 15 bacterial species constituting the stable defined intestinal microbiota of the GM15 gnotobiotic mouse model.</title>
        <authorList>
            <person name="Elie C."/>
            <person name="Mathieu A."/>
            <person name="Saliou A."/>
            <person name="Darnaud M."/>
            <person name="Leulier F."/>
            <person name="Tamellini A."/>
        </authorList>
    </citation>
    <scope>NUCLEOTIDE SEQUENCE [LARGE SCALE GENOMIC DNA]</scope>
    <source>
        <strain evidence="2 3">JM4-15</strain>
    </source>
</reference>
<comment type="caution">
    <text evidence="2">The sequence shown here is derived from an EMBL/GenBank/DDBJ whole genome shotgun (WGS) entry which is preliminary data.</text>
</comment>
<dbReference type="Proteomes" id="UP000462501">
    <property type="component" value="Unassembled WGS sequence"/>
</dbReference>
<gene>
    <name evidence="2" type="ORF">FMM72_00555</name>
</gene>
<keyword evidence="1" id="KW-1133">Transmembrane helix</keyword>
<dbReference type="EMBL" id="VIQT01000002">
    <property type="protein sequence ID" value="NDO37750.1"/>
    <property type="molecule type" value="Genomic_DNA"/>
</dbReference>
<proteinExistence type="predicted"/>
<evidence type="ECO:0000256" key="1">
    <source>
        <dbReference type="SAM" id="Phobius"/>
    </source>
</evidence>
<feature type="transmembrane region" description="Helical" evidence="1">
    <location>
        <begin position="51"/>
        <end position="73"/>
    </location>
</feature>
<dbReference type="AlphaFoldDB" id="A0A845STJ6"/>
<keyword evidence="1" id="KW-0812">Transmembrane</keyword>
<accession>A0A845STJ6</accession>
<organism evidence="2 3">
    <name type="scientific">Anaerotruncus colihominis</name>
    <dbReference type="NCBI Taxonomy" id="169435"/>
    <lineage>
        <taxon>Bacteria</taxon>
        <taxon>Bacillati</taxon>
        <taxon>Bacillota</taxon>
        <taxon>Clostridia</taxon>
        <taxon>Eubacteriales</taxon>
        <taxon>Oscillospiraceae</taxon>
        <taxon>Anaerotruncus</taxon>
    </lineage>
</organism>
<evidence type="ECO:0000313" key="3">
    <source>
        <dbReference type="Proteomes" id="UP000462501"/>
    </source>
</evidence>